<protein>
    <submittedName>
        <fullName evidence="9">30S ribosomal protein S16</fullName>
    </submittedName>
</protein>
<dbReference type="SUPFAM" id="SSF54565">
    <property type="entry name" value="Ribosomal protein S16"/>
    <property type="match status" value="1"/>
</dbReference>
<dbReference type="OMA" id="PNDYNER"/>
<dbReference type="GO" id="GO:0006412">
    <property type="term" value="P:translation"/>
    <property type="evidence" value="ECO:0007669"/>
    <property type="project" value="InterPro"/>
</dbReference>
<gene>
    <name evidence="9" type="ORF">ZOSMA_48G00150</name>
</gene>
<evidence type="ECO:0000313" key="9">
    <source>
        <dbReference type="EMBL" id="KMZ62096.1"/>
    </source>
</evidence>
<keyword evidence="5" id="KW-0809">Transit peptide</keyword>
<evidence type="ECO:0000256" key="8">
    <source>
        <dbReference type="SAM" id="MobiDB-lite"/>
    </source>
</evidence>
<evidence type="ECO:0000256" key="5">
    <source>
        <dbReference type="ARBA" id="ARBA00022946"/>
    </source>
</evidence>
<dbReference type="GO" id="GO:0009507">
    <property type="term" value="C:chloroplast"/>
    <property type="evidence" value="ECO:0007669"/>
    <property type="project" value="UniProtKB-SubCell"/>
</dbReference>
<keyword evidence="7" id="KW-0687">Ribonucleoprotein</keyword>
<keyword evidence="6 9" id="KW-0689">Ribosomal protein</keyword>
<evidence type="ECO:0000256" key="6">
    <source>
        <dbReference type="ARBA" id="ARBA00022980"/>
    </source>
</evidence>
<dbReference type="EMBL" id="LFYR01001410">
    <property type="protein sequence ID" value="KMZ62096.1"/>
    <property type="molecule type" value="Genomic_DNA"/>
</dbReference>
<evidence type="ECO:0000256" key="3">
    <source>
        <dbReference type="ARBA" id="ARBA00022528"/>
    </source>
</evidence>
<dbReference type="OrthoDB" id="407221at2759"/>
<dbReference type="STRING" id="29655.A0A0K9NZ77"/>
<dbReference type="FunFam" id="3.30.1320.10:FF:000007">
    <property type="entry name" value="30S ribosomal protein S16"/>
    <property type="match status" value="1"/>
</dbReference>
<dbReference type="PANTHER" id="PTHR12919">
    <property type="entry name" value="30S RIBOSOMAL PROTEIN S16"/>
    <property type="match status" value="1"/>
</dbReference>
<evidence type="ECO:0000256" key="4">
    <source>
        <dbReference type="ARBA" id="ARBA00022640"/>
    </source>
</evidence>
<organism evidence="9 10">
    <name type="scientific">Zostera marina</name>
    <name type="common">Eelgrass</name>
    <dbReference type="NCBI Taxonomy" id="29655"/>
    <lineage>
        <taxon>Eukaryota</taxon>
        <taxon>Viridiplantae</taxon>
        <taxon>Streptophyta</taxon>
        <taxon>Embryophyta</taxon>
        <taxon>Tracheophyta</taxon>
        <taxon>Spermatophyta</taxon>
        <taxon>Magnoliopsida</taxon>
        <taxon>Liliopsida</taxon>
        <taxon>Zosteraceae</taxon>
        <taxon>Zostera</taxon>
    </lineage>
</organism>
<comment type="caution">
    <text evidence="9">The sequence shown here is derived from an EMBL/GenBank/DDBJ whole genome shotgun (WGS) entry which is preliminary data.</text>
</comment>
<evidence type="ECO:0000256" key="1">
    <source>
        <dbReference type="ARBA" id="ARBA00004229"/>
    </source>
</evidence>
<feature type="region of interest" description="Disordered" evidence="8">
    <location>
        <begin position="87"/>
        <end position="141"/>
    </location>
</feature>
<sequence length="141" mass="15711">MVVRIRLSRWGCSNRPFYRVVAASSRSPRDGKHLDILGYYNPLPGMDGGKRMGLNFDRVKYWLSVGAQPSDPVERILFKAGLLPPPPMTAMSRKGGSRDTRPIDPITGKVILPPKSTQNVKENDDESNNIDDEDGEMALLE</sequence>
<dbReference type="InterPro" id="IPR000307">
    <property type="entry name" value="Ribosomal_bS16"/>
</dbReference>
<comment type="subcellular location">
    <subcellularLocation>
        <location evidence="1">Plastid</location>
        <location evidence="1">Chloroplast</location>
    </subcellularLocation>
</comment>
<evidence type="ECO:0000256" key="2">
    <source>
        <dbReference type="ARBA" id="ARBA00006668"/>
    </source>
</evidence>
<keyword evidence="4" id="KW-0934">Plastid</keyword>
<proteinExistence type="inferred from homology"/>
<comment type="similarity">
    <text evidence="2">Belongs to the bacterial ribosomal protein bS16 family.</text>
</comment>
<dbReference type="PANTHER" id="PTHR12919:SF39">
    <property type="entry name" value="SMALL RIBOSOMAL SUBUNIT PROTEIN BS16M_BS16C"/>
    <property type="match status" value="1"/>
</dbReference>
<evidence type="ECO:0000313" key="10">
    <source>
        <dbReference type="Proteomes" id="UP000036987"/>
    </source>
</evidence>
<keyword evidence="3" id="KW-0150">Chloroplast</keyword>
<dbReference type="GO" id="GO:0003735">
    <property type="term" value="F:structural constituent of ribosome"/>
    <property type="evidence" value="ECO:0000318"/>
    <property type="project" value="GO_Central"/>
</dbReference>
<dbReference type="NCBIfam" id="TIGR00002">
    <property type="entry name" value="S16"/>
    <property type="match status" value="1"/>
</dbReference>
<dbReference type="InterPro" id="IPR023803">
    <property type="entry name" value="Ribosomal_bS16_dom_sf"/>
</dbReference>
<accession>A0A0K9NZ77</accession>
<dbReference type="GO" id="GO:0015935">
    <property type="term" value="C:small ribosomal subunit"/>
    <property type="evidence" value="ECO:0000318"/>
    <property type="project" value="GO_Central"/>
</dbReference>
<feature type="compositionally biased region" description="Acidic residues" evidence="8">
    <location>
        <begin position="123"/>
        <end position="141"/>
    </location>
</feature>
<name>A0A0K9NZ77_ZOSMR</name>
<dbReference type="Gene3D" id="3.30.1320.10">
    <property type="match status" value="1"/>
</dbReference>
<evidence type="ECO:0000256" key="7">
    <source>
        <dbReference type="ARBA" id="ARBA00023274"/>
    </source>
</evidence>
<dbReference type="Proteomes" id="UP000036987">
    <property type="component" value="Unassembled WGS sequence"/>
</dbReference>
<keyword evidence="10" id="KW-1185">Reference proteome</keyword>
<reference evidence="10" key="1">
    <citation type="journal article" date="2016" name="Nature">
        <title>The genome of the seagrass Zostera marina reveals angiosperm adaptation to the sea.</title>
        <authorList>
            <person name="Olsen J.L."/>
            <person name="Rouze P."/>
            <person name="Verhelst B."/>
            <person name="Lin Y.-C."/>
            <person name="Bayer T."/>
            <person name="Collen J."/>
            <person name="Dattolo E."/>
            <person name="De Paoli E."/>
            <person name="Dittami S."/>
            <person name="Maumus F."/>
            <person name="Michel G."/>
            <person name="Kersting A."/>
            <person name="Lauritano C."/>
            <person name="Lohaus R."/>
            <person name="Toepel M."/>
            <person name="Tonon T."/>
            <person name="Vanneste K."/>
            <person name="Amirebrahimi M."/>
            <person name="Brakel J."/>
            <person name="Bostroem C."/>
            <person name="Chovatia M."/>
            <person name="Grimwood J."/>
            <person name="Jenkins J.W."/>
            <person name="Jueterbock A."/>
            <person name="Mraz A."/>
            <person name="Stam W.T."/>
            <person name="Tice H."/>
            <person name="Bornberg-Bauer E."/>
            <person name="Green P.J."/>
            <person name="Pearson G.A."/>
            <person name="Procaccini G."/>
            <person name="Duarte C.M."/>
            <person name="Schmutz J."/>
            <person name="Reusch T.B.H."/>
            <person name="Van de Peer Y."/>
        </authorList>
    </citation>
    <scope>NUCLEOTIDE SEQUENCE [LARGE SCALE GENOMIC DNA]</scope>
    <source>
        <strain evidence="10">cv. Finnish</strain>
    </source>
</reference>
<dbReference type="HAMAP" id="MF_00385">
    <property type="entry name" value="Ribosomal_bS16"/>
    <property type="match status" value="1"/>
</dbReference>
<dbReference type="Pfam" id="PF00886">
    <property type="entry name" value="Ribosomal_S16"/>
    <property type="match status" value="1"/>
</dbReference>
<dbReference type="AlphaFoldDB" id="A0A0K9NZ77"/>